<evidence type="ECO:0000313" key="2">
    <source>
        <dbReference type="Proteomes" id="UP000692954"/>
    </source>
</evidence>
<accession>A0A8S1LQB5</accession>
<keyword evidence="2" id="KW-1185">Reference proteome</keyword>
<dbReference type="AlphaFoldDB" id="A0A8S1LQB5"/>
<protein>
    <submittedName>
        <fullName evidence="1">Uncharacterized protein</fullName>
    </submittedName>
</protein>
<proteinExistence type="predicted"/>
<name>A0A8S1LQB5_9CILI</name>
<gene>
    <name evidence="1" type="ORF">PSON_ATCC_30995.1.T0220065</name>
</gene>
<sequence>MESKLNLIKTLLNSIVTRWKLLDKLDLSAKAIFENLINMQDQLMAIQKQKYDDCLYFAEIDDLAQFKISIEKELSFLQLENNNKEYFEIIEKIYETFQNLNKILQDQKVPSSKAGQLSIILDRIQILIIQLQQNHKIRVSIKDHNNYRYALLNYLYKPIVDDFSQVIDILVQF</sequence>
<reference evidence="1" key="1">
    <citation type="submission" date="2021-01" db="EMBL/GenBank/DDBJ databases">
        <authorList>
            <consortium name="Genoscope - CEA"/>
            <person name="William W."/>
        </authorList>
    </citation>
    <scope>NUCLEOTIDE SEQUENCE</scope>
</reference>
<organism evidence="1 2">
    <name type="scientific">Paramecium sonneborni</name>
    <dbReference type="NCBI Taxonomy" id="65129"/>
    <lineage>
        <taxon>Eukaryota</taxon>
        <taxon>Sar</taxon>
        <taxon>Alveolata</taxon>
        <taxon>Ciliophora</taxon>
        <taxon>Intramacronucleata</taxon>
        <taxon>Oligohymenophorea</taxon>
        <taxon>Peniculida</taxon>
        <taxon>Parameciidae</taxon>
        <taxon>Paramecium</taxon>
    </lineage>
</organism>
<dbReference type="OrthoDB" id="304391at2759"/>
<dbReference type="EMBL" id="CAJJDN010000022">
    <property type="protein sequence ID" value="CAD8066756.1"/>
    <property type="molecule type" value="Genomic_DNA"/>
</dbReference>
<evidence type="ECO:0000313" key="1">
    <source>
        <dbReference type="EMBL" id="CAD8066756.1"/>
    </source>
</evidence>
<comment type="caution">
    <text evidence="1">The sequence shown here is derived from an EMBL/GenBank/DDBJ whole genome shotgun (WGS) entry which is preliminary data.</text>
</comment>
<dbReference type="Proteomes" id="UP000692954">
    <property type="component" value="Unassembled WGS sequence"/>
</dbReference>